<feature type="compositionally biased region" description="Low complexity" evidence="1">
    <location>
        <begin position="199"/>
        <end position="210"/>
    </location>
</feature>
<dbReference type="AlphaFoldDB" id="A0A1B0AG12"/>
<reference evidence="3" key="1">
    <citation type="submission" date="2014-03" db="EMBL/GenBank/DDBJ databases">
        <authorList>
            <person name="Aksoy S."/>
            <person name="Warren W."/>
            <person name="Wilson R.K."/>
        </authorList>
    </citation>
    <scope>NUCLEOTIDE SEQUENCE [LARGE SCALE GENOMIC DNA]</scope>
    <source>
        <strain evidence="3">IAEA</strain>
    </source>
</reference>
<keyword evidence="3" id="KW-1185">Reference proteome</keyword>
<feature type="compositionally biased region" description="Acidic residues" evidence="1">
    <location>
        <begin position="243"/>
        <end position="256"/>
    </location>
</feature>
<dbReference type="EnsemblMetazoa" id="GPAI044540-RA">
    <property type="protein sequence ID" value="GPAI044540-PA"/>
    <property type="gene ID" value="GPAI044540"/>
</dbReference>
<reference evidence="2" key="2">
    <citation type="submission" date="2020-05" db="UniProtKB">
        <authorList>
            <consortium name="EnsemblMetazoa"/>
        </authorList>
    </citation>
    <scope>IDENTIFICATION</scope>
    <source>
        <strain evidence="2">IAEA</strain>
    </source>
</reference>
<accession>A0A1B0AG12</accession>
<organism evidence="2 3">
    <name type="scientific">Glossina pallidipes</name>
    <name type="common">Tsetse fly</name>
    <dbReference type="NCBI Taxonomy" id="7398"/>
    <lineage>
        <taxon>Eukaryota</taxon>
        <taxon>Metazoa</taxon>
        <taxon>Ecdysozoa</taxon>
        <taxon>Arthropoda</taxon>
        <taxon>Hexapoda</taxon>
        <taxon>Insecta</taxon>
        <taxon>Pterygota</taxon>
        <taxon>Neoptera</taxon>
        <taxon>Endopterygota</taxon>
        <taxon>Diptera</taxon>
        <taxon>Brachycera</taxon>
        <taxon>Muscomorpha</taxon>
        <taxon>Hippoboscoidea</taxon>
        <taxon>Glossinidae</taxon>
        <taxon>Glossina</taxon>
    </lineage>
</organism>
<feature type="region of interest" description="Disordered" evidence="1">
    <location>
        <begin position="199"/>
        <end position="256"/>
    </location>
</feature>
<feature type="compositionally biased region" description="Polar residues" evidence="1">
    <location>
        <begin position="219"/>
        <end position="238"/>
    </location>
</feature>
<protein>
    <submittedName>
        <fullName evidence="2">Uncharacterized protein</fullName>
    </submittedName>
</protein>
<sequence>MLSNKQMIMILLQNRSLVMEEILKPNQQPMSTNLAFPSDPRSRLPVTNNFSITHDLYGQQQSYQYQQHHPQQQQQPQQNSNMLLYGYLQRSPWYQNLMSAMKIQINQSISQLVRALNNFYRERVLYPDLVFDIFKIDCAGTLIEIMQNLGIYVDVYGVINDQRPGCDTLARFYFNPVTPVNPAYGFKGSIDFVATSRSSLSTSRSPSPRSYKSHKSSRTSGGHSASNYSRKSSSQVKPQQAIADDEEEESWDYNNA</sequence>
<evidence type="ECO:0000313" key="3">
    <source>
        <dbReference type="Proteomes" id="UP000092445"/>
    </source>
</evidence>
<evidence type="ECO:0000256" key="1">
    <source>
        <dbReference type="SAM" id="MobiDB-lite"/>
    </source>
</evidence>
<dbReference type="Proteomes" id="UP000092445">
    <property type="component" value="Unassembled WGS sequence"/>
</dbReference>
<proteinExistence type="predicted"/>
<evidence type="ECO:0000313" key="2">
    <source>
        <dbReference type="EnsemblMetazoa" id="GPAI044540-PA"/>
    </source>
</evidence>
<name>A0A1B0AG12_GLOPL</name>
<dbReference type="VEuPathDB" id="VectorBase:GPAI044540"/>